<dbReference type="VEuPathDB" id="FungiDB:BO71DRAFT_320467"/>
<feature type="disulfide bond" evidence="15">
    <location>
        <begin position="50"/>
        <end position="83"/>
    </location>
</feature>
<keyword evidence="11" id="KW-0472">Membrane</keyword>
<comment type="similarity">
    <text evidence="3">Belongs to the RBT5 family.</text>
</comment>
<evidence type="ECO:0000256" key="10">
    <source>
        <dbReference type="ARBA" id="ARBA00023004"/>
    </source>
</evidence>
<evidence type="ECO:0000259" key="18">
    <source>
        <dbReference type="PROSITE" id="PS52012"/>
    </source>
</evidence>
<dbReference type="PANTHER" id="PTHR37928:SF2">
    <property type="entry name" value="GPI ANCHORED CFEM DOMAIN PROTEIN (AFU_ORTHOLOGUE AFUA_6G10580)"/>
    <property type="match status" value="1"/>
</dbReference>
<sequence length="210" mass="20788">MQLSHAFAILLASTFANAQIPSVPPCSVNCFVTAFQVDGCSQLTDFACHCQKPELVKVVTPCVQSSCNLEDQSAVSTQVIHECSLLGHPISIPPVGSGLDTTSLSLSASRTSATDTGVVSSSPSTPASSGSVTLPTVSSTSTASSSKASSSVFPTGSSAHGSSAGAHSSTSSRSSSSQTSPAPLATGSASSVEAGMFGAALVAILAVCML</sequence>
<evidence type="ECO:0000313" key="19">
    <source>
        <dbReference type="EMBL" id="PYH96608.1"/>
    </source>
</evidence>
<evidence type="ECO:0000313" key="20">
    <source>
        <dbReference type="Proteomes" id="UP000247810"/>
    </source>
</evidence>
<evidence type="ECO:0000256" key="16">
    <source>
        <dbReference type="SAM" id="MobiDB-lite"/>
    </source>
</evidence>
<evidence type="ECO:0000256" key="12">
    <source>
        <dbReference type="ARBA" id="ARBA00023157"/>
    </source>
</evidence>
<feature type="signal peptide" evidence="17">
    <location>
        <begin position="1"/>
        <end position="18"/>
    </location>
</feature>
<keyword evidence="5" id="KW-0964">Secreted</keyword>
<dbReference type="InterPro" id="IPR051735">
    <property type="entry name" value="CFEM_domain"/>
</dbReference>
<comment type="caution">
    <text evidence="15">Lacks conserved residue(s) required for the propagation of feature annotation.</text>
</comment>
<keyword evidence="12 15" id="KW-1015">Disulfide bond</keyword>
<proteinExistence type="inferred from homology"/>
<name>A0A319E7B3_9EURO</name>
<evidence type="ECO:0000256" key="9">
    <source>
        <dbReference type="ARBA" id="ARBA00022729"/>
    </source>
</evidence>
<keyword evidence="7" id="KW-0336">GPI-anchor</keyword>
<feature type="binding site" description="axial binding residue" evidence="15">
    <location>
        <position position="45"/>
    </location>
    <ligand>
        <name>heme</name>
        <dbReference type="ChEBI" id="CHEBI:30413"/>
    </ligand>
    <ligandPart>
        <name>Fe</name>
        <dbReference type="ChEBI" id="CHEBI:18248"/>
    </ligandPart>
</feature>
<evidence type="ECO:0000256" key="14">
    <source>
        <dbReference type="ARBA" id="ARBA00023288"/>
    </source>
</evidence>
<dbReference type="Proteomes" id="UP000247810">
    <property type="component" value="Unassembled WGS sequence"/>
</dbReference>
<evidence type="ECO:0000256" key="4">
    <source>
        <dbReference type="ARBA" id="ARBA00022475"/>
    </source>
</evidence>
<keyword evidence="4" id="KW-1003">Cell membrane</keyword>
<evidence type="ECO:0000256" key="7">
    <source>
        <dbReference type="ARBA" id="ARBA00022622"/>
    </source>
</evidence>
<dbReference type="SMART" id="SM00747">
    <property type="entry name" value="CFEM"/>
    <property type="match status" value="1"/>
</dbReference>
<dbReference type="EMBL" id="KZ825835">
    <property type="protein sequence ID" value="PYH96608.1"/>
    <property type="molecule type" value="Genomic_DNA"/>
</dbReference>
<evidence type="ECO:0000256" key="13">
    <source>
        <dbReference type="ARBA" id="ARBA00023180"/>
    </source>
</evidence>
<dbReference type="PROSITE" id="PS52012">
    <property type="entry name" value="CFEM"/>
    <property type="match status" value="1"/>
</dbReference>
<accession>A0A319E7B3</accession>
<evidence type="ECO:0000256" key="5">
    <source>
        <dbReference type="ARBA" id="ARBA00022525"/>
    </source>
</evidence>
<dbReference type="STRING" id="1448320.A0A319E7B3"/>
<dbReference type="PANTHER" id="PTHR37928">
    <property type="entry name" value="CFEM DOMAIN PROTEIN (AFU_ORTHOLOGUE AFUA_6G14090)"/>
    <property type="match status" value="1"/>
</dbReference>
<dbReference type="GO" id="GO:0098552">
    <property type="term" value="C:side of membrane"/>
    <property type="evidence" value="ECO:0007669"/>
    <property type="project" value="UniProtKB-KW"/>
</dbReference>
<dbReference type="GO" id="GO:0005886">
    <property type="term" value="C:plasma membrane"/>
    <property type="evidence" value="ECO:0007669"/>
    <property type="project" value="UniProtKB-SubCell"/>
</dbReference>
<evidence type="ECO:0000256" key="17">
    <source>
        <dbReference type="SAM" id="SignalP"/>
    </source>
</evidence>
<evidence type="ECO:0000256" key="15">
    <source>
        <dbReference type="PROSITE-ProRule" id="PRU01356"/>
    </source>
</evidence>
<reference evidence="19 20" key="1">
    <citation type="submission" date="2018-02" db="EMBL/GenBank/DDBJ databases">
        <title>The genomes of Aspergillus section Nigri reveals drivers in fungal speciation.</title>
        <authorList>
            <consortium name="DOE Joint Genome Institute"/>
            <person name="Vesth T.C."/>
            <person name="Nybo J."/>
            <person name="Theobald S."/>
            <person name="Brandl J."/>
            <person name="Frisvad J.C."/>
            <person name="Nielsen K.F."/>
            <person name="Lyhne E.K."/>
            <person name="Kogle M.E."/>
            <person name="Kuo A."/>
            <person name="Riley R."/>
            <person name="Clum A."/>
            <person name="Nolan M."/>
            <person name="Lipzen A."/>
            <person name="Salamov A."/>
            <person name="Henrissat B."/>
            <person name="Wiebenga A."/>
            <person name="De vries R.P."/>
            <person name="Grigoriev I.V."/>
            <person name="Mortensen U.H."/>
            <person name="Andersen M.R."/>
            <person name="Baker S.E."/>
        </authorList>
    </citation>
    <scope>NUCLEOTIDE SEQUENCE [LARGE SCALE GENOMIC DNA]</scope>
    <source>
        <strain evidence="19 20">CBS 707.79</strain>
    </source>
</reference>
<feature type="chain" id="PRO_5016274327" description="CFEM domain-containing protein" evidence="17">
    <location>
        <begin position="19"/>
        <end position="210"/>
    </location>
</feature>
<dbReference type="GO" id="GO:0005576">
    <property type="term" value="C:extracellular region"/>
    <property type="evidence" value="ECO:0007669"/>
    <property type="project" value="UniProtKB-SubCell"/>
</dbReference>
<organism evidence="19 20">
    <name type="scientific">Aspergillus ellipticus CBS 707.79</name>
    <dbReference type="NCBI Taxonomy" id="1448320"/>
    <lineage>
        <taxon>Eukaryota</taxon>
        <taxon>Fungi</taxon>
        <taxon>Dikarya</taxon>
        <taxon>Ascomycota</taxon>
        <taxon>Pezizomycotina</taxon>
        <taxon>Eurotiomycetes</taxon>
        <taxon>Eurotiomycetidae</taxon>
        <taxon>Eurotiales</taxon>
        <taxon>Aspergillaceae</taxon>
        <taxon>Aspergillus</taxon>
        <taxon>Aspergillus subgen. Circumdati</taxon>
    </lineage>
</organism>
<evidence type="ECO:0000256" key="2">
    <source>
        <dbReference type="ARBA" id="ARBA00004613"/>
    </source>
</evidence>
<feature type="domain" description="CFEM" evidence="18">
    <location>
        <begin position="1"/>
        <end position="108"/>
    </location>
</feature>
<protein>
    <recommendedName>
        <fullName evidence="18">CFEM domain-containing protein</fullName>
    </recommendedName>
</protein>
<keyword evidence="14" id="KW-0449">Lipoprotein</keyword>
<evidence type="ECO:0000256" key="8">
    <source>
        <dbReference type="ARBA" id="ARBA00022723"/>
    </source>
</evidence>
<feature type="region of interest" description="Disordered" evidence="16">
    <location>
        <begin position="114"/>
        <end position="188"/>
    </location>
</feature>
<keyword evidence="10 15" id="KW-0408">Iron</keyword>
<evidence type="ECO:0000256" key="11">
    <source>
        <dbReference type="ARBA" id="ARBA00023136"/>
    </source>
</evidence>
<dbReference type="AlphaFoldDB" id="A0A319E7B3"/>
<dbReference type="OrthoDB" id="3767534at2759"/>
<keyword evidence="8 15" id="KW-0479">Metal-binding</keyword>
<dbReference type="InterPro" id="IPR008427">
    <property type="entry name" value="Extracellular_membr_CFEM_dom"/>
</dbReference>
<evidence type="ECO:0000256" key="3">
    <source>
        <dbReference type="ARBA" id="ARBA00010031"/>
    </source>
</evidence>
<dbReference type="Pfam" id="PF05730">
    <property type="entry name" value="CFEM"/>
    <property type="match status" value="1"/>
</dbReference>
<gene>
    <name evidence="19" type="ORF">BO71DRAFT_320467</name>
</gene>
<keyword evidence="6 15" id="KW-0349">Heme</keyword>
<dbReference type="GO" id="GO:0046872">
    <property type="term" value="F:metal ion binding"/>
    <property type="evidence" value="ECO:0007669"/>
    <property type="project" value="UniProtKB-UniRule"/>
</dbReference>
<keyword evidence="20" id="KW-1185">Reference proteome</keyword>
<evidence type="ECO:0000256" key="1">
    <source>
        <dbReference type="ARBA" id="ARBA00004609"/>
    </source>
</evidence>
<evidence type="ECO:0000256" key="6">
    <source>
        <dbReference type="ARBA" id="ARBA00022617"/>
    </source>
</evidence>
<keyword evidence="13" id="KW-0325">Glycoprotein</keyword>
<comment type="subcellular location">
    <subcellularLocation>
        <location evidence="1">Cell membrane</location>
        <topology evidence="1">Lipid-anchor</topology>
        <topology evidence="1">GPI-anchor</topology>
    </subcellularLocation>
    <subcellularLocation>
        <location evidence="2">Secreted</location>
    </subcellularLocation>
</comment>
<keyword evidence="9 17" id="KW-0732">Signal</keyword>
<feature type="compositionally biased region" description="Low complexity" evidence="16">
    <location>
        <begin position="114"/>
        <end position="180"/>
    </location>
</feature>